<dbReference type="Pfam" id="PF14358">
    <property type="entry name" value="DUF4405"/>
    <property type="match status" value="1"/>
</dbReference>
<proteinExistence type="predicted"/>
<feature type="transmembrane region" description="Helical" evidence="1">
    <location>
        <begin position="12"/>
        <end position="32"/>
    </location>
</feature>
<gene>
    <name evidence="3" type="ordered locus">DaAHT2_0054</name>
</gene>
<dbReference type="STRING" id="589865.DaAHT2_0054"/>
<evidence type="ECO:0000256" key="1">
    <source>
        <dbReference type="SAM" id="Phobius"/>
    </source>
</evidence>
<feature type="domain" description="Flavinylation-associated cytochrome" evidence="2">
    <location>
        <begin position="6"/>
        <end position="72"/>
    </location>
</feature>
<keyword evidence="1" id="KW-0472">Membrane</keyword>
<reference evidence="4" key="1">
    <citation type="submission" date="2010-02" db="EMBL/GenBank/DDBJ databases">
        <title>Complete sequence of Desulfurivibrio alkaliphilus AHT2.</title>
        <authorList>
            <consortium name="US DOE Joint Genome Institute"/>
            <person name="Pitluck S."/>
            <person name="Chertkov O."/>
            <person name="Detter J.C."/>
            <person name="Han C."/>
            <person name="Tapia R."/>
            <person name="Larimer F."/>
            <person name="Land M."/>
            <person name="Hauser L."/>
            <person name="Kyrpides N."/>
            <person name="Mikhailova N."/>
            <person name="Sorokin D.Y."/>
            <person name="Muyzer G."/>
            <person name="Woyke T."/>
        </authorList>
    </citation>
    <scope>NUCLEOTIDE SEQUENCE [LARGE SCALE GENOMIC DNA]</scope>
    <source>
        <strain evidence="4">DSM 19089 / UNIQEM U267 / AHT2</strain>
    </source>
</reference>
<dbReference type="OrthoDB" id="9793491at2"/>
<accession>D6Z5B1</accession>
<evidence type="ECO:0000313" key="3">
    <source>
        <dbReference type="EMBL" id="ADH84768.1"/>
    </source>
</evidence>
<keyword evidence="4" id="KW-1185">Reference proteome</keyword>
<feature type="transmembrane region" description="Helical" evidence="1">
    <location>
        <begin position="52"/>
        <end position="70"/>
    </location>
</feature>
<evidence type="ECO:0000313" key="4">
    <source>
        <dbReference type="Proteomes" id="UP000001508"/>
    </source>
</evidence>
<sequence length="217" mass="24673">MKLRRVTSLTALVSFVLLMITSVVLYIVPTGRVAHWADWQLLWLSKSQWEDLHLNLGILFLLSIFLHIYYNWQPITAYLKDRLGRLRVFNGNFCLALLISLVVGVGTYLEVPPFVNIIQLSDTFKERAEEKYGEPPYGHAELSTLAEFASRLRYDLPQVKEALRKGGMEFDDEQQTVLAIAQANRVSPQQLFQLIKAEVVSDRDGSPGPPRRGQAAE</sequence>
<organism evidence="3 4">
    <name type="scientific">Desulfurivibrio alkaliphilus (strain DSM 19089 / UNIQEM U267 / AHT2)</name>
    <dbReference type="NCBI Taxonomy" id="589865"/>
    <lineage>
        <taxon>Bacteria</taxon>
        <taxon>Pseudomonadati</taxon>
        <taxon>Thermodesulfobacteriota</taxon>
        <taxon>Desulfobulbia</taxon>
        <taxon>Desulfobulbales</taxon>
        <taxon>Desulfobulbaceae</taxon>
        <taxon>Desulfurivibrio</taxon>
    </lineage>
</organism>
<protein>
    <recommendedName>
        <fullName evidence="2">Flavinylation-associated cytochrome domain-containing protein</fullName>
    </recommendedName>
</protein>
<dbReference type="RefSeq" id="WP_013162299.1">
    <property type="nucleotide sequence ID" value="NC_014216.1"/>
</dbReference>
<dbReference type="EMBL" id="CP001940">
    <property type="protein sequence ID" value="ADH84768.1"/>
    <property type="molecule type" value="Genomic_DNA"/>
</dbReference>
<dbReference type="HOGENOM" id="CLU_089995_0_0_7"/>
<name>D6Z5B1_DESAT</name>
<dbReference type="InParanoid" id="D6Z5B1"/>
<dbReference type="InterPro" id="IPR025517">
    <property type="entry name" value="DUF4405"/>
</dbReference>
<evidence type="ECO:0000259" key="2">
    <source>
        <dbReference type="Pfam" id="PF14358"/>
    </source>
</evidence>
<keyword evidence="1" id="KW-0812">Transmembrane</keyword>
<feature type="transmembrane region" description="Helical" evidence="1">
    <location>
        <begin position="91"/>
        <end position="109"/>
    </location>
</feature>
<keyword evidence="1" id="KW-1133">Transmembrane helix</keyword>
<dbReference type="eggNOG" id="ENOG502Z9T8">
    <property type="taxonomic scope" value="Bacteria"/>
</dbReference>
<dbReference type="AlphaFoldDB" id="D6Z5B1"/>
<dbReference type="KEGG" id="dak:DaAHT2_0054"/>
<dbReference type="Proteomes" id="UP000001508">
    <property type="component" value="Chromosome"/>
</dbReference>